<reference evidence="3" key="1">
    <citation type="submission" date="2013-01" db="EMBL/GenBank/DDBJ databases">
        <title>Draft Genome Sequence of a Mulberry Tree, Morus notabilis C.K. Schneid.</title>
        <authorList>
            <person name="He N."/>
            <person name="Zhao S."/>
        </authorList>
    </citation>
    <scope>NUCLEOTIDE SEQUENCE</scope>
</reference>
<evidence type="ECO:0000256" key="1">
    <source>
        <dbReference type="SAM" id="MobiDB-lite"/>
    </source>
</evidence>
<feature type="region of interest" description="Disordered" evidence="1">
    <location>
        <begin position="36"/>
        <end position="66"/>
    </location>
</feature>
<accession>W9S1X1</accession>
<dbReference type="AlphaFoldDB" id="W9S1X1"/>
<proteinExistence type="predicted"/>
<gene>
    <name evidence="2" type="ORF">L484_013715</name>
</gene>
<organism evidence="2 3">
    <name type="scientific">Morus notabilis</name>
    <dbReference type="NCBI Taxonomy" id="981085"/>
    <lineage>
        <taxon>Eukaryota</taxon>
        <taxon>Viridiplantae</taxon>
        <taxon>Streptophyta</taxon>
        <taxon>Embryophyta</taxon>
        <taxon>Tracheophyta</taxon>
        <taxon>Spermatophyta</taxon>
        <taxon>Magnoliopsida</taxon>
        <taxon>eudicotyledons</taxon>
        <taxon>Gunneridae</taxon>
        <taxon>Pentapetalae</taxon>
        <taxon>rosids</taxon>
        <taxon>fabids</taxon>
        <taxon>Rosales</taxon>
        <taxon>Moraceae</taxon>
        <taxon>Moreae</taxon>
        <taxon>Morus</taxon>
    </lineage>
</organism>
<protein>
    <submittedName>
        <fullName evidence="2">Uncharacterized protein</fullName>
    </submittedName>
</protein>
<dbReference type="EMBL" id="KE345628">
    <property type="protein sequence ID" value="EXC10166.1"/>
    <property type="molecule type" value="Genomic_DNA"/>
</dbReference>
<evidence type="ECO:0000313" key="2">
    <source>
        <dbReference type="EMBL" id="EXC10166.1"/>
    </source>
</evidence>
<dbReference type="Proteomes" id="UP000030645">
    <property type="component" value="Unassembled WGS sequence"/>
</dbReference>
<evidence type="ECO:0000313" key="3">
    <source>
        <dbReference type="Proteomes" id="UP000030645"/>
    </source>
</evidence>
<keyword evidence="3" id="KW-1185">Reference proteome</keyword>
<name>W9S1X1_9ROSA</name>
<sequence>MTLLHTATSAKTLQSSAPLPLLKLANNLAPWRQRTGTAPKNRHCGARNLSTKQNSPLAPLMLRFSP</sequence>